<dbReference type="Proteomes" id="UP001065549">
    <property type="component" value="Unassembled WGS sequence"/>
</dbReference>
<dbReference type="RefSeq" id="WP_269478557.1">
    <property type="nucleotide sequence ID" value="NZ_JAOSHN010000004.1"/>
</dbReference>
<evidence type="ECO:0000313" key="2">
    <source>
        <dbReference type="Proteomes" id="UP001065549"/>
    </source>
</evidence>
<proteinExistence type="predicted"/>
<comment type="caution">
    <text evidence="1">The sequence shown here is derived from an EMBL/GenBank/DDBJ whole genome shotgun (WGS) entry which is preliminary data.</text>
</comment>
<dbReference type="EMBL" id="JAOSHN010000004">
    <property type="protein sequence ID" value="MCU7378955.1"/>
    <property type="molecule type" value="Genomic_DNA"/>
</dbReference>
<dbReference type="InterPro" id="IPR038148">
    <property type="entry name" value="Tn1545/Tn916_Xis"/>
</dbReference>
<name>A0A9J6QV15_9FIRM</name>
<dbReference type="AlphaFoldDB" id="A0A9J6QV15"/>
<evidence type="ECO:0008006" key="3">
    <source>
        <dbReference type="Google" id="ProtNLM"/>
    </source>
</evidence>
<sequence>METKWTYLTPKEFGEYIGLGKTKTYEIMSDPDNHFVARIGKKYFVIKELFDKEMEKRALKK</sequence>
<keyword evidence="2" id="KW-1185">Reference proteome</keyword>
<protein>
    <recommendedName>
        <fullName evidence="3">Helix-turn-helix domain-containing protein</fullName>
    </recommendedName>
</protein>
<dbReference type="Gene3D" id="3.90.105.50">
    <property type="match status" value="1"/>
</dbReference>
<evidence type="ECO:0000313" key="1">
    <source>
        <dbReference type="EMBL" id="MCU7378955.1"/>
    </source>
</evidence>
<accession>A0A9J6QV15</accession>
<gene>
    <name evidence="1" type="ORF">OBO34_11365</name>
</gene>
<organism evidence="1 2">
    <name type="scientific">Hominibacterium faecale</name>
    <dbReference type="NCBI Taxonomy" id="2839743"/>
    <lineage>
        <taxon>Bacteria</taxon>
        <taxon>Bacillati</taxon>
        <taxon>Bacillota</taxon>
        <taxon>Clostridia</taxon>
        <taxon>Peptostreptococcales</taxon>
        <taxon>Anaerovoracaceae</taxon>
        <taxon>Hominibacterium</taxon>
    </lineage>
</organism>
<reference evidence="1" key="1">
    <citation type="submission" date="2022-09" db="EMBL/GenBank/DDBJ databases">
        <title>Culturomic study of gut microbiota in children with autism spectrum disorder.</title>
        <authorList>
            <person name="Efimov B.A."/>
            <person name="Chaplin A.V."/>
            <person name="Sokolova S.R."/>
            <person name="Pikina A.P."/>
            <person name="Korzhanova M."/>
            <person name="Belova V."/>
            <person name="Korostin D."/>
        </authorList>
    </citation>
    <scope>NUCLEOTIDE SEQUENCE</scope>
    <source>
        <strain evidence="1">ASD5510</strain>
    </source>
</reference>